<keyword evidence="6" id="KW-0004">4Fe-4S</keyword>
<comment type="similarity">
    <text evidence="3 14">Belongs to the Nth/MutY family.</text>
</comment>
<dbReference type="SUPFAM" id="SSF48150">
    <property type="entry name" value="DNA-glycosylase"/>
    <property type="match status" value="1"/>
</dbReference>
<evidence type="ECO:0000256" key="7">
    <source>
        <dbReference type="ARBA" id="ARBA00022723"/>
    </source>
</evidence>
<dbReference type="Gene3D" id="1.10.1670.10">
    <property type="entry name" value="Helix-hairpin-Helix base-excision DNA repair enzymes (C-terminal)"/>
    <property type="match status" value="1"/>
</dbReference>
<dbReference type="InterPro" id="IPR003651">
    <property type="entry name" value="Endonuclease3_FeS-loop_motif"/>
</dbReference>
<evidence type="ECO:0000256" key="11">
    <source>
        <dbReference type="ARBA" id="ARBA00023014"/>
    </source>
</evidence>
<dbReference type="EC" id="3.2.2.31" evidence="4 14"/>
<evidence type="ECO:0000256" key="1">
    <source>
        <dbReference type="ARBA" id="ARBA00000843"/>
    </source>
</evidence>
<dbReference type="InterPro" id="IPR004036">
    <property type="entry name" value="Endonuclease-III-like_CS2"/>
</dbReference>
<comment type="catalytic activity">
    <reaction evidence="1 14">
        <text>Hydrolyzes free adenine bases from 7,8-dihydro-8-oxoguanine:adenine mismatched double-stranded DNA, leaving an apurinic site.</text>
        <dbReference type="EC" id="3.2.2.31"/>
    </reaction>
</comment>
<evidence type="ECO:0000256" key="6">
    <source>
        <dbReference type="ARBA" id="ARBA00022485"/>
    </source>
</evidence>
<sequence length="350" mass="40023">MLQKQYSFSERILNWFDEHGRKHLPWQQQKTRYSVWVSEIMLQQTQVTTVIPYFKGFMHRFPTVIDLANAEQDEVLHLWTGLGYYARARNLHKAAQKIRDEFAGEFPSSFDDIIALPGIGRSTAAAILSLADNQAFVIMDGNVKRVLARFFAIEGWPGQKKIEDELWCLAESLKPAARFDDYTQAMMDMGATLCTRSKPKCEICPVSEHCLANIQGRQTELPHKKPKKQLPVKSVNMLIPFCKGSVFLQKRPSLGIWGGLWGFMESNDSELDSQISHLSGGESVTIETLQSFRHTFSHFHLDISPILIEMQEAKLEVRESERAWFPLSEDLQIGLASPTIKIFTQLKARY</sequence>
<feature type="domain" description="HhH-GPD" evidence="15">
    <location>
        <begin position="41"/>
        <end position="192"/>
    </location>
</feature>
<dbReference type="PANTHER" id="PTHR42944:SF1">
    <property type="entry name" value="ADENINE DNA GLYCOSYLASE"/>
    <property type="match status" value="1"/>
</dbReference>
<dbReference type="PROSITE" id="PS01155">
    <property type="entry name" value="ENDONUCLEASE_III_2"/>
    <property type="match status" value="1"/>
</dbReference>
<evidence type="ECO:0000256" key="2">
    <source>
        <dbReference type="ARBA" id="ARBA00002933"/>
    </source>
</evidence>
<dbReference type="InterPro" id="IPR029119">
    <property type="entry name" value="MutY_C"/>
</dbReference>
<dbReference type="InterPro" id="IPR004035">
    <property type="entry name" value="Endouclease-III_FeS-bd_BS"/>
</dbReference>
<evidence type="ECO:0000256" key="8">
    <source>
        <dbReference type="ARBA" id="ARBA00022763"/>
    </source>
</evidence>
<organism evidence="16 17">
    <name type="scientific">Agaribacter flavus</name>
    <dbReference type="NCBI Taxonomy" id="1902781"/>
    <lineage>
        <taxon>Bacteria</taxon>
        <taxon>Pseudomonadati</taxon>
        <taxon>Pseudomonadota</taxon>
        <taxon>Gammaproteobacteria</taxon>
        <taxon>Alteromonadales</taxon>
        <taxon>Alteromonadaceae</taxon>
        <taxon>Agaribacter</taxon>
    </lineage>
</organism>
<dbReference type="InterPro" id="IPR044298">
    <property type="entry name" value="MIG/MutY"/>
</dbReference>
<reference evidence="17" key="1">
    <citation type="journal article" date="2019" name="Int. J. Syst. Evol. Microbiol.">
        <title>The Global Catalogue of Microorganisms (GCM) 10K type strain sequencing project: providing services to taxonomists for standard genome sequencing and annotation.</title>
        <authorList>
            <consortium name="The Broad Institute Genomics Platform"/>
            <consortium name="The Broad Institute Genome Sequencing Center for Infectious Disease"/>
            <person name="Wu L."/>
            <person name="Ma J."/>
        </authorList>
    </citation>
    <scope>NUCLEOTIDE SEQUENCE [LARGE SCALE GENOMIC DNA]</scope>
    <source>
        <strain evidence="17">KCTC 52473</strain>
    </source>
</reference>
<comment type="caution">
    <text evidence="16">The sequence shown here is derived from an EMBL/GenBank/DDBJ whole genome shotgun (WGS) entry which is preliminary data.</text>
</comment>
<dbReference type="RefSeq" id="WP_376919488.1">
    <property type="nucleotide sequence ID" value="NZ_JBHRSW010000009.1"/>
</dbReference>
<accession>A0ABV7FR46</accession>
<dbReference type="InterPro" id="IPR011257">
    <property type="entry name" value="DNA_glycosylase"/>
</dbReference>
<keyword evidence="11" id="KW-0411">Iron-sulfur</keyword>
<evidence type="ECO:0000256" key="10">
    <source>
        <dbReference type="ARBA" id="ARBA00023004"/>
    </source>
</evidence>
<protein>
    <recommendedName>
        <fullName evidence="5 14">Adenine DNA glycosylase</fullName>
        <ecNumber evidence="4 14">3.2.2.31</ecNumber>
    </recommendedName>
</protein>
<dbReference type="EMBL" id="JBHRSW010000009">
    <property type="protein sequence ID" value="MFC3121327.1"/>
    <property type="molecule type" value="Genomic_DNA"/>
</dbReference>
<dbReference type="SUPFAM" id="SSF55811">
    <property type="entry name" value="Nudix"/>
    <property type="match status" value="1"/>
</dbReference>
<keyword evidence="9 16" id="KW-0378">Hydrolase</keyword>
<dbReference type="InterPro" id="IPR005760">
    <property type="entry name" value="A/G_AdeGlyc_MutY"/>
</dbReference>
<evidence type="ECO:0000256" key="9">
    <source>
        <dbReference type="ARBA" id="ARBA00022801"/>
    </source>
</evidence>
<keyword evidence="7" id="KW-0479">Metal-binding</keyword>
<dbReference type="PANTHER" id="PTHR42944">
    <property type="entry name" value="ADENINE DNA GLYCOSYLASE"/>
    <property type="match status" value="1"/>
</dbReference>
<dbReference type="CDD" id="cd00056">
    <property type="entry name" value="ENDO3c"/>
    <property type="match status" value="1"/>
</dbReference>
<proteinExistence type="inferred from homology"/>
<dbReference type="InterPro" id="IPR003265">
    <property type="entry name" value="HhH-GPD_domain"/>
</dbReference>
<evidence type="ECO:0000256" key="4">
    <source>
        <dbReference type="ARBA" id="ARBA00012045"/>
    </source>
</evidence>
<dbReference type="NCBIfam" id="TIGR01084">
    <property type="entry name" value="mutY"/>
    <property type="match status" value="1"/>
</dbReference>
<dbReference type="Pfam" id="PF00730">
    <property type="entry name" value="HhH-GPD"/>
    <property type="match status" value="1"/>
</dbReference>
<name>A0ABV7FR46_9ALTE</name>
<comment type="cofactor">
    <cofactor evidence="14">
        <name>[4Fe-4S] cluster</name>
        <dbReference type="ChEBI" id="CHEBI:49883"/>
    </cofactor>
    <text evidence="14">Binds 1 [4Fe-4S] cluster.</text>
</comment>
<evidence type="ECO:0000256" key="14">
    <source>
        <dbReference type="RuleBase" id="RU365096"/>
    </source>
</evidence>
<evidence type="ECO:0000256" key="3">
    <source>
        <dbReference type="ARBA" id="ARBA00008343"/>
    </source>
</evidence>
<dbReference type="Proteomes" id="UP001595478">
    <property type="component" value="Unassembled WGS sequence"/>
</dbReference>
<dbReference type="GO" id="GO:0000701">
    <property type="term" value="F:purine-specific mismatch base pair DNA N-glycosylase activity"/>
    <property type="evidence" value="ECO:0007669"/>
    <property type="project" value="UniProtKB-EC"/>
</dbReference>
<keyword evidence="8 14" id="KW-0227">DNA damage</keyword>
<dbReference type="Pfam" id="PF10576">
    <property type="entry name" value="EndIII_4Fe-2S"/>
    <property type="match status" value="1"/>
</dbReference>
<comment type="function">
    <text evidence="2">Adenine glycosylase active on G-A mispairs. MutY also corrects error-prone DNA synthesis past GO lesions which are due to the oxidatively damaged form of guanine: 7,8-dihydro-8-oxoguanine (8-oxo-dGTP).</text>
</comment>
<evidence type="ECO:0000256" key="13">
    <source>
        <dbReference type="ARBA" id="ARBA00023295"/>
    </source>
</evidence>
<dbReference type="Pfam" id="PF00633">
    <property type="entry name" value="HHH"/>
    <property type="match status" value="1"/>
</dbReference>
<dbReference type="NCBIfam" id="NF008132">
    <property type="entry name" value="PRK10880.1"/>
    <property type="match status" value="1"/>
</dbReference>
<dbReference type="CDD" id="cd03431">
    <property type="entry name" value="NUDIX_DNA_Glycosylase_C-MutY"/>
    <property type="match status" value="1"/>
</dbReference>
<evidence type="ECO:0000256" key="5">
    <source>
        <dbReference type="ARBA" id="ARBA00022023"/>
    </source>
</evidence>
<evidence type="ECO:0000256" key="12">
    <source>
        <dbReference type="ARBA" id="ARBA00023204"/>
    </source>
</evidence>
<dbReference type="SMART" id="SM00525">
    <property type="entry name" value="FES"/>
    <property type="match status" value="1"/>
</dbReference>
<dbReference type="Gene3D" id="1.10.340.30">
    <property type="entry name" value="Hypothetical protein, domain 2"/>
    <property type="match status" value="1"/>
</dbReference>
<keyword evidence="17" id="KW-1185">Reference proteome</keyword>
<dbReference type="InterPro" id="IPR000445">
    <property type="entry name" value="HhH_motif"/>
</dbReference>
<keyword evidence="13 14" id="KW-0326">Glycosidase</keyword>
<dbReference type="PROSITE" id="PS00764">
    <property type="entry name" value="ENDONUCLEASE_III_1"/>
    <property type="match status" value="1"/>
</dbReference>
<dbReference type="Pfam" id="PF14815">
    <property type="entry name" value="NUDIX_4"/>
    <property type="match status" value="1"/>
</dbReference>
<evidence type="ECO:0000313" key="17">
    <source>
        <dbReference type="Proteomes" id="UP001595478"/>
    </source>
</evidence>
<gene>
    <name evidence="16" type="primary">mutY</name>
    <name evidence="16" type="ORF">ACFOHL_06820</name>
</gene>
<keyword evidence="12" id="KW-0234">DNA repair</keyword>
<evidence type="ECO:0000313" key="16">
    <source>
        <dbReference type="EMBL" id="MFC3121327.1"/>
    </source>
</evidence>
<dbReference type="InterPro" id="IPR015797">
    <property type="entry name" value="NUDIX_hydrolase-like_dom_sf"/>
</dbReference>
<keyword evidence="10 14" id="KW-0408">Iron</keyword>
<evidence type="ECO:0000259" key="15">
    <source>
        <dbReference type="SMART" id="SM00478"/>
    </source>
</evidence>
<dbReference type="Gene3D" id="3.90.79.10">
    <property type="entry name" value="Nucleoside Triphosphate Pyrophosphohydrolase"/>
    <property type="match status" value="1"/>
</dbReference>
<dbReference type="SMART" id="SM00478">
    <property type="entry name" value="ENDO3c"/>
    <property type="match status" value="1"/>
</dbReference>
<dbReference type="InterPro" id="IPR023170">
    <property type="entry name" value="HhH_base_excis_C"/>
</dbReference>